<protein>
    <submittedName>
        <fullName evidence="3">NAV2</fullName>
    </submittedName>
</protein>
<evidence type="ECO:0000256" key="2">
    <source>
        <dbReference type="SAM" id="MobiDB-lite"/>
    </source>
</evidence>
<dbReference type="EMBL" id="CP092880">
    <property type="protein sequence ID" value="UYV80357.1"/>
    <property type="molecule type" value="Genomic_DNA"/>
</dbReference>
<evidence type="ECO:0000313" key="4">
    <source>
        <dbReference type="Proteomes" id="UP001235939"/>
    </source>
</evidence>
<dbReference type="InterPro" id="IPR039041">
    <property type="entry name" value="Nav/unc-53"/>
</dbReference>
<sequence>MVSAFEQSLSNMTSRLQHLTATAEQKDSELHELRQTIEALKKQSAEAGLSKVALQSMQAVQRSTAPSNLIRRHTFNTAKDTALSEHRISRQFSTDSMSSDKSLDLLDHCKKKKKKNWLRSSFSKAFSRSKRNKNGSVSDVEDLRQLQSDSSAPNSPLLCHISNDSLKLSHSSSA</sequence>
<keyword evidence="4" id="KW-1185">Reference proteome</keyword>
<organism evidence="3 4">
    <name type="scientific">Cordylochernes scorpioides</name>
    <dbReference type="NCBI Taxonomy" id="51811"/>
    <lineage>
        <taxon>Eukaryota</taxon>
        <taxon>Metazoa</taxon>
        <taxon>Ecdysozoa</taxon>
        <taxon>Arthropoda</taxon>
        <taxon>Chelicerata</taxon>
        <taxon>Arachnida</taxon>
        <taxon>Pseudoscorpiones</taxon>
        <taxon>Cheliferoidea</taxon>
        <taxon>Chernetidae</taxon>
        <taxon>Cordylochernes</taxon>
    </lineage>
</organism>
<dbReference type="PANTHER" id="PTHR12784:SF28">
    <property type="entry name" value="PROTEIN SICKIE"/>
    <property type="match status" value="1"/>
</dbReference>
<name>A0ABY6LJH9_9ARAC</name>
<feature type="region of interest" description="Disordered" evidence="2">
    <location>
        <begin position="128"/>
        <end position="158"/>
    </location>
</feature>
<reference evidence="3 4" key="1">
    <citation type="submission" date="2022-01" db="EMBL/GenBank/DDBJ databases">
        <title>A chromosomal length assembly of Cordylochernes scorpioides.</title>
        <authorList>
            <person name="Zeh D."/>
            <person name="Zeh J."/>
        </authorList>
    </citation>
    <scope>NUCLEOTIDE SEQUENCE [LARGE SCALE GENOMIC DNA]</scope>
    <source>
        <strain evidence="3">IN4F17</strain>
        <tissue evidence="3">Whole Body</tissue>
    </source>
</reference>
<evidence type="ECO:0000256" key="1">
    <source>
        <dbReference type="SAM" id="Coils"/>
    </source>
</evidence>
<dbReference type="PANTHER" id="PTHR12784">
    <property type="entry name" value="STEERIN"/>
    <property type="match status" value="1"/>
</dbReference>
<gene>
    <name evidence="3" type="ORF">LAZ67_18002629</name>
</gene>
<evidence type="ECO:0000313" key="3">
    <source>
        <dbReference type="EMBL" id="UYV80357.1"/>
    </source>
</evidence>
<dbReference type="Proteomes" id="UP001235939">
    <property type="component" value="Chromosome 18"/>
</dbReference>
<accession>A0ABY6LJH9</accession>
<keyword evidence="1" id="KW-0175">Coiled coil</keyword>
<proteinExistence type="predicted"/>
<feature type="coiled-coil region" evidence="1">
    <location>
        <begin position="16"/>
        <end position="43"/>
    </location>
</feature>
<feature type="compositionally biased region" description="Polar residues" evidence="2">
    <location>
        <begin position="145"/>
        <end position="154"/>
    </location>
</feature>